<dbReference type="InterPro" id="IPR007210">
    <property type="entry name" value="ABC_Gly_betaine_transp_sub-bd"/>
</dbReference>
<dbReference type="Proteomes" id="UP000296733">
    <property type="component" value="Chromosome"/>
</dbReference>
<evidence type="ECO:0000313" key="3">
    <source>
        <dbReference type="EMBL" id="SEF83915.1"/>
    </source>
</evidence>
<dbReference type="Proteomes" id="UP000236740">
    <property type="component" value="Unassembled WGS sequence"/>
</dbReference>
<dbReference type="OrthoDB" id="76236at2157"/>
<dbReference type="PROSITE" id="PS51257">
    <property type="entry name" value="PROKAR_LIPOPROTEIN"/>
    <property type="match status" value="1"/>
</dbReference>
<dbReference type="SUPFAM" id="SSF53850">
    <property type="entry name" value="Periplasmic binding protein-like II"/>
    <property type="match status" value="1"/>
</dbReference>
<name>A0A1H5V953_9EURY</name>
<sequence>MPRSRREFLERLGATCAVSAAGLSGCTGSPSVSTGPTTVRVGSKAFAEQRILGYLAYERLRPLDGIQAVDEIGYGDSRENWGATAAGTKHLYWEYTGTAWRELPPRRERRVTDPRRLYELAAADARERGLRMAEPASFSNEYVLVADRDWSERTGVETISDLAAHVDAGNAGFGVAVNEDFYHREDAWEGVTEYYGIGPDARERVESGRFVVTSVGLTYELLRDGRAQVASGFDTDPQLDRDSVRTLEDDREYFIPYQPAPTAHAPTVADHPVLFESLAPVVSALDEATIRDLNREVLLEGRTARTVAAEFLDRTVGAEG</sequence>
<gene>
    <name evidence="2" type="ORF">DV707_03335</name>
    <name evidence="3" type="ORF">SAMN04488133_0889</name>
</gene>
<dbReference type="GO" id="GO:0043190">
    <property type="term" value="C:ATP-binding cassette (ABC) transporter complex"/>
    <property type="evidence" value="ECO:0007669"/>
    <property type="project" value="InterPro"/>
</dbReference>
<evidence type="ECO:0000313" key="4">
    <source>
        <dbReference type="Proteomes" id="UP000236740"/>
    </source>
</evidence>
<dbReference type="GO" id="GO:0022857">
    <property type="term" value="F:transmembrane transporter activity"/>
    <property type="evidence" value="ECO:0007669"/>
    <property type="project" value="InterPro"/>
</dbReference>
<dbReference type="Gene3D" id="3.40.190.120">
    <property type="entry name" value="Osmoprotection protein (prox), domain 2"/>
    <property type="match status" value="1"/>
</dbReference>
<evidence type="ECO:0000259" key="1">
    <source>
        <dbReference type="Pfam" id="PF04069"/>
    </source>
</evidence>
<dbReference type="Pfam" id="PF04069">
    <property type="entry name" value="OpuAC"/>
    <property type="match status" value="1"/>
</dbReference>
<dbReference type="PROSITE" id="PS51318">
    <property type="entry name" value="TAT"/>
    <property type="match status" value="1"/>
</dbReference>
<keyword evidence="4" id="KW-1185">Reference proteome</keyword>
<dbReference type="Gene3D" id="3.40.190.10">
    <property type="entry name" value="Periplasmic binding protein-like II"/>
    <property type="match status" value="1"/>
</dbReference>
<accession>A0A1H5V953</accession>
<feature type="domain" description="ABC-type glycine betaine transport system substrate-binding" evidence="1">
    <location>
        <begin position="38"/>
        <end position="313"/>
    </location>
</feature>
<evidence type="ECO:0000313" key="2">
    <source>
        <dbReference type="EMBL" id="QCC46777.1"/>
    </source>
</evidence>
<organism evidence="3 4">
    <name type="scientific">Halobellus limi</name>
    <dbReference type="NCBI Taxonomy" id="699433"/>
    <lineage>
        <taxon>Archaea</taxon>
        <taxon>Methanobacteriati</taxon>
        <taxon>Methanobacteriota</taxon>
        <taxon>Stenosarchaea group</taxon>
        <taxon>Halobacteria</taxon>
        <taxon>Halobacteriales</taxon>
        <taxon>Haloferacaceae</taxon>
        <taxon>Halobellus</taxon>
    </lineage>
</organism>
<dbReference type="EMBL" id="CP031311">
    <property type="protein sequence ID" value="QCC46777.1"/>
    <property type="molecule type" value="Genomic_DNA"/>
</dbReference>
<dbReference type="KEGG" id="hlm:DV707_03335"/>
<dbReference type="InterPro" id="IPR006311">
    <property type="entry name" value="TAT_signal"/>
</dbReference>
<evidence type="ECO:0000313" key="5">
    <source>
        <dbReference type="Proteomes" id="UP000296733"/>
    </source>
</evidence>
<proteinExistence type="predicted"/>
<reference evidence="2 5" key="2">
    <citation type="journal article" date="2019" name="Nat. Commun.">
        <title>A new type of DNA phosphorothioation-based antiviral system in archaea.</title>
        <authorList>
            <person name="Xiong L."/>
            <person name="Liu S."/>
            <person name="Chen S."/>
            <person name="Xiao Y."/>
            <person name="Zhu B."/>
            <person name="Gao Y."/>
            <person name="Zhang Y."/>
            <person name="Chen B."/>
            <person name="Luo J."/>
            <person name="Deng Z."/>
            <person name="Chen X."/>
            <person name="Wang L."/>
            <person name="Chen S."/>
        </authorList>
    </citation>
    <scope>NUCLEOTIDE SEQUENCE [LARGE SCALE GENOMIC DNA]</scope>
    <source>
        <strain evidence="2 5">CGMCC 1.10331</strain>
    </source>
</reference>
<dbReference type="GeneID" id="39857089"/>
<dbReference type="AlphaFoldDB" id="A0A1H5V953"/>
<dbReference type="RefSeq" id="WP_103990624.1">
    <property type="nucleotide sequence ID" value="NZ_CP031311.1"/>
</dbReference>
<dbReference type="EMBL" id="FNVN01000001">
    <property type="protein sequence ID" value="SEF83915.1"/>
    <property type="molecule type" value="Genomic_DNA"/>
</dbReference>
<reference evidence="3 4" key="1">
    <citation type="submission" date="2016-10" db="EMBL/GenBank/DDBJ databases">
        <authorList>
            <person name="de Groot N.N."/>
        </authorList>
    </citation>
    <scope>NUCLEOTIDE SEQUENCE [LARGE SCALE GENOMIC DNA]</scope>
    <source>
        <strain evidence="3 4">CGMCC 1.10331</strain>
    </source>
</reference>
<protein>
    <submittedName>
        <fullName evidence="2">Glycine/betaine ABC transporter substrate-binding protein</fullName>
    </submittedName>
    <submittedName>
        <fullName evidence="3">Osmoprotectant transport system substrate-binding protein</fullName>
    </submittedName>
</protein>